<feature type="transmembrane region" description="Helical" evidence="6">
    <location>
        <begin position="194"/>
        <end position="220"/>
    </location>
</feature>
<accession>A0ABW0Q7W9</accession>
<dbReference type="EMBL" id="JBHSMX010000011">
    <property type="protein sequence ID" value="MFC5520773.1"/>
    <property type="molecule type" value="Genomic_DNA"/>
</dbReference>
<evidence type="ECO:0000256" key="5">
    <source>
        <dbReference type="ARBA" id="ARBA00023136"/>
    </source>
</evidence>
<feature type="transmembrane region" description="Helical" evidence="6">
    <location>
        <begin position="56"/>
        <end position="73"/>
    </location>
</feature>
<keyword evidence="4 6" id="KW-1133">Transmembrane helix</keyword>
<keyword evidence="3 6" id="KW-0812">Transmembrane</keyword>
<proteinExistence type="predicted"/>
<dbReference type="InterPro" id="IPR043428">
    <property type="entry name" value="LivM-like"/>
</dbReference>
<feature type="transmembrane region" description="Helical" evidence="6">
    <location>
        <begin position="240"/>
        <end position="264"/>
    </location>
</feature>
<keyword evidence="2" id="KW-1003">Cell membrane</keyword>
<evidence type="ECO:0000256" key="1">
    <source>
        <dbReference type="ARBA" id="ARBA00004651"/>
    </source>
</evidence>
<feature type="transmembrane region" description="Helical" evidence="6">
    <location>
        <begin position="79"/>
        <end position="100"/>
    </location>
</feature>
<dbReference type="PANTHER" id="PTHR30482:SF17">
    <property type="entry name" value="ABC TRANSPORTER ATP-BINDING PROTEIN"/>
    <property type="match status" value="1"/>
</dbReference>
<evidence type="ECO:0000256" key="2">
    <source>
        <dbReference type="ARBA" id="ARBA00022475"/>
    </source>
</evidence>
<reference evidence="8" key="1">
    <citation type="journal article" date="2019" name="Int. J. Syst. Evol. Microbiol.">
        <title>The Global Catalogue of Microorganisms (GCM) 10K type strain sequencing project: providing services to taxonomists for standard genome sequencing and annotation.</title>
        <authorList>
            <consortium name="The Broad Institute Genomics Platform"/>
            <consortium name="The Broad Institute Genome Sequencing Center for Infectious Disease"/>
            <person name="Wu L."/>
            <person name="Ma J."/>
        </authorList>
    </citation>
    <scope>NUCLEOTIDE SEQUENCE [LARGE SCALE GENOMIC DNA]</scope>
    <source>
        <strain evidence="8">CGMCC 4.7277</strain>
    </source>
</reference>
<dbReference type="PANTHER" id="PTHR30482">
    <property type="entry name" value="HIGH-AFFINITY BRANCHED-CHAIN AMINO ACID TRANSPORT SYSTEM PERMEASE"/>
    <property type="match status" value="1"/>
</dbReference>
<keyword evidence="5 6" id="KW-0472">Membrane</keyword>
<evidence type="ECO:0000256" key="4">
    <source>
        <dbReference type="ARBA" id="ARBA00022989"/>
    </source>
</evidence>
<name>A0ABW0Q7W9_9BURK</name>
<dbReference type="Pfam" id="PF02653">
    <property type="entry name" value="BPD_transp_2"/>
    <property type="match status" value="1"/>
</dbReference>
<dbReference type="InterPro" id="IPR001851">
    <property type="entry name" value="ABC_transp_permease"/>
</dbReference>
<feature type="transmembrane region" description="Helical" evidence="6">
    <location>
        <begin position="276"/>
        <end position="296"/>
    </location>
</feature>
<evidence type="ECO:0000313" key="8">
    <source>
        <dbReference type="Proteomes" id="UP001596084"/>
    </source>
</evidence>
<protein>
    <submittedName>
        <fullName evidence="7">Branched-chain amino acid ABC transporter permease</fullName>
    </submittedName>
</protein>
<evidence type="ECO:0000313" key="7">
    <source>
        <dbReference type="EMBL" id="MFC5520773.1"/>
    </source>
</evidence>
<feature type="transmembrane region" description="Helical" evidence="6">
    <location>
        <begin position="107"/>
        <end position="125"/>
    </location>
</feature>
<dbReference type="Proteomes" id="UP001596084">
    <property type="component" value="Unassembled WGS sequence"/>
</dbReference>
<organism evidence="7 8">
    <name type="scientific">Polaromonas jejuensis</name>
    <dbReference type="NCBI Taxonomy" id="457502"/>
    <lineage>
        <taxon>Bacteria</taxon>
        <taxon>Pseudomonadati</taxon>
        <taxon>Pseudomonadota</taxon>
        <taxon>Betaproteobacteria</taxon>
        <taxon>Burkholderiales</taxon>
        <taxon>Comamonadaceae</taxon>
        <taxon>Polaromonas</taxon>
    </lineage>
</organism>
<comment type="subcellular location">
    <subcellularLocation>
        <location evidence="1">Cell membrane</location>
        <topology evidence="1">Multi-pass membrane protein</topology>
    </subcellularLocation>
</comment>
<gene>
    <name evidence="7" type="ORF">ACFPP7_07550</name>
</gene>
<feature type="transmembrane region" description="Helical" evidence="6">
    <location>
        <begin position="31"/>
        <end position="49"/>
    </location>
</feature>
<feature type="transmembrane region" description="Helical" evidence="6">
    <location>
        <begin position="153"/>
        <end position="173"/>
    </location>
</feature>
<dbReference type="CDD" id="cd06581">
    <property type="entry name" value="TM_PBP1_LivM_like"/>
    <property type="match status" value="1"/>
</dbReference>
<dbReference type="RefSeq" id="WP_068831128.1">
    <property type="nucleotide sequence ID" value="NZ_JBHSMX010000011.1"/>
</dbReference>
<sequence length="311" mass="33292">MNRIGHVALLVVLALLPLFSGEYYVNLGSQMLIAVIFASSLNLLVGYAGLTSLGHAVYLGLSAYIAACLALRFGMGHALAAPITLLATTLVGGVFGWIALRASGLSFLMLTLALSQVVWGLGYRWTSVTNGDNGLSGLTRPSPFGIDMENSNAYYWFVLLITAVVLWIVARLVRSPFGASLRGTRDQERRMSSLGYNVWGIRWCAFVTASFLGAVAGLLYVYFHKYVHPSVLSVTASAEVLLSVIAGGAGTLAGPAVGAVLVVLLKNYASGYIERWNMLLGGVFVFIVLVMPNGIAPGVQSLWRRLAEKKQ</sequence>
<evidence type="ECO:0000256" key="6">
    <source>
        <dbReference type="SAM" id="Phobius"/>
    </source>
</evidence>
<evidence type="ECO:0000256" key="3">
    <source>
        <dbReference type="ARBA" id="ARBA00022692"/>
    </source>
</evidence>
<keyword evidence="8" id="KW-1185">Reference proteome</keyword>
<comment type="caution">
    <text evidence="7">The sequence shown here is derived from an EMBL/GenBank/DDBJ whole genome shotgun (WGS) entry which is preliminary data.</text>
</comment>